<dbReference type="RefSeq" id="WP_096894956.1">
    <property type="nucleotide sequence ID" value="NZ_BAOS01000025.1"/>
</dbReference>
<proteinExistence type="predicted"/>
<keyword evidence="2" id="KW-1185">Reference proteome</keyword>
<sequence length="76" mass="8820">MSNQRHKDDSKPFEKLTCEEQAHSINATIINLHNKIKRHVKDSPDPIKTLEKCIEQISGLHQQLIKEEETYGTPKQ</sequence>
<organism evidence="1 2">
    <name type="scientific">Candidatus Scalindua japonica</name>
    <dbReference type="NCBI Taxonomy" id="1284222"/>
    <lineage>
        <taxon>Bacteria</taxon>
        <taxon>Pseudomonadati</taxon>
        <taxon>Planctomycetota</taxon>
        <taxon>Candidatus Brocadiia</taxon>
        <taxon>Candidatus Brocadiales</taxon>
        <taxon>Candidatus Scalinduaceae</taxon>
        <taxon>Candidatus Scalindua</taxon>
    </lineage>
</organism>
<name>A0A286U0A9_9BACT</name>
<protein>
    <submittedName>
        <fullName evidence="1">Uncharacterized protein</fullName>
    </submittedName>
</protein>
<evidence type="ECO:0000313" key="2">
    <source>
        <dbReference type="Proteomes" id="UP000218542"/>
    </source>
</evidence>
<dbReference type="AlphaFoldDB" id="A0A286U0A9"/>
<comment type="caution">
    <text evidence="1">The sequence shown here is derived from an EMBL/GenBank/DDBJ whole genome shotgun (WGS) entry which is preliminary data.</text>
</comment>
<evidence type="ECO:0000313" key="1">
    <source>
        <dbReference type="EMBL" id="GAX61567.1"/>
    </source>
</evidence>
<gene>
    <name evidence="1" type="ORF">SCALIN_C25_0014</name>
</gene>
<reference evidence="2" key="1">
    <citation type="journal article" date="2017" name="Environ. Microbiol. Rep.">
        <title>Genetic Diversity of Marine Anaerobic Ammonium-Oxidizing Bacteria as Revealed by Genomic and Proteomic Analyses of 'Candidatus Scalindua japonica'.</title>
        <authorList>
            <person name="Oshiki M."/>
            <person name="Mizuto K."/>
            <person name="Kimura Z."/>
            <person name="Kindaichi T."/>
            <person name="Satoh H."/>
            <person name="Okabe S."/>
        </authorList>
    </citation>
    <scope>NUCLEOTIDE SEQUENCE [LARGE SCALE GENOMIC DNA]</scope>
    <source>
        <strain evidence="2">husup-a2</strain>
    </source>
</reference>
<dbReference type="Proteomes" id="UP000218542">
    <property type="component" value="Unassembled WGS sequence"/>
</dbReference>
<accession>A0A286U0A9</accession>
<dbReference type="EMBL" id="BAOS01000025">
    <property type="protein sequence ID" value="GAX61567.1"/>
    <property type="molecule type" value="Genomic_DNA"/>
</dbReference>